<name>A0A8S5TYK0_9CAUD</name>
<feature type="domain" description="RNA ligase" evidence="1">
    <location>
        <begin position="25"/>
        <end position="186"/>
    </location>
</feature>
<dbReference type="GO" id="GO:0016874">
    <property type="term" value="F:ligase activity"/>
    <property type="evidence" value="ECO:0007669"/>
    <property type="project" value="UniProtKB-KW"/>
</dbReference>
<keyword evidence="2" id="KW-0436">Ligase</keyword>
<dbReference type="Pfam" id="PF09414">
    <property type="entry name" value="RNA_ligase"/>
    <property type="match status" value="1"/>
</dbReference>
<reference evidence="2" key="1">
    <citation type="journal article" date="2021" name="Proc. Natl. Acad. Sci. U.S.A.">
        <title>A Catalog of Tens of Thousands of Viruses from Human Metagenomes Reveals Hidden Associations with Chronic Diseases.</title>
        <authorList>
            <person name="Tisza M.J."/>
            <person name="Buck C.B."/>
        </authorList>
    </citation>
    <scope>NUCLEOTIDE SEQUENCE</scope>
    <source>
        <strain evidence="2">CtnPP24</strain>
    </source>
</reference>
<evidence type="ECO:0000259" key="1">
    <source>
        <dbReference type="Pfam" id="PF09414"/>
    </source>
</evidence>
<evidence type="ECO:0000313" key="2">
    <source>
        <dbReference type="EMBL" id="DAF87277.1"/>
    </source>
</evidence>
<sequence>MAHFNKYIHLERSTRSEVQNFIGRDVMCQSKLDGSNASIWVDDDGNIACGSRTREISVDKDNAGFTEYITNTDDAEVKALKAWLLEHPNYIVYGEWLGGCDGRKFTGTIKTYLEGGFFVFDILDVDKGEYVDYDEWYPVVSKFYHRCVPIICRISNMTWDDVNKHVDECTYNLPKGTIGEGIVIKAYPCVRDPWGNVQVAKIVRDEWHHDKTKKKTVYTGTDSLEKEFVEKYCTDAFVEKEVNKVLIALDMDEIDCKNGKFFGMALNKVVDELMEENFWDFFKKKKAASVKLAAIKGLAQARVREYILNN</sequence>
<accession>A0A8S5TYK0</accession>
<protein>
    <submittedName>
        <fullName evidence="2">RNA ligase</fullName>
    </submittedName>
</protein>
<dbReference type="InterPro" id="IPR021122">
    <property type="entry name" value="RNA_ligase_dom_REL/Rnl2"/>
</dbReference>
<dbReference type="Gene3D" id="3.30.470.30">
    <property type="entry name" value="DNA ligase/mRNA capping enzyme"/>
    <property type="match status" value="1"/>
</dbReference>
<dbReference type="EMBL" id="BK015962">
    <property type="protein sequence ID" value="DAF87277.1"/>
    <property type="molecule type" value="Genomic_DNA"/>
</dbReference>
<proteinExistence type="predicted"/>
<dbReference type="SUPFAM" id="SSF56091">
    <property type="entry name" value="DNA ligase/mRNA capping enzyme, catalytic domain"/>
    <property type="match status" value="1"/>
</dbReference>
<organism evidence="2">
    <name type="scientific">Siphoviridae sp. ctnPP24</name>
    <dbReference type="NCBI Taxonomy" id="2825662"/>
    <lineage>
        <taxon>Viruses</taxon>
        <taxon>Duplodnaviria</taxon>
        <taxon>Heunggongvirae</taxon>
        <taxon>Uroviricota</taxon>
        <taxon>Caudoviricetes</taxon>
    </lineage>
</organism>